<gene>
    <name evidence="2" type="ORF">ABZ921_34740</name>
</gene>
<evidence type="ECO:0000313" key="3">
    <source>
        <dbReference type="Proteomes" id="UP001551176"/>
    </source>
</evidence>
<dbReference type="Gene3D" id="3.40.50.1000">
    <property type="entry name" value="HAD superfamily/HAD-like"/>
    <property type="match status" value="1"/>
</dbReference>
<dbReference type="PANTHER" id="PTHR43434:SF1">
    <property type="entry name" value="PHOSPHOGLYCOLATE PHOSPHATASE"/>
    <property type="match status" value="1"/>
</dbReference>
<dbReference type="Proteomes" id="UP001551176">
    <property type="component" value="Unassembled WGS sequence"/>
</dbReference>
<dbReference type="SFLD" id="SFLDS00003">
    <property type="entry name" value="Haloacid_Dehalogenase"/>
    <property type="match status" value="1"/>
</dbReference>
<dbReference type="InterPro" id="IPR023214">
    <property type="entry name" value="HAD_sf"/>
</dbReference>
<dbReference type="SUPFAM" id="SSF56784">
    <property type="entry name" value="HAD-like"/>
    <property type="match status" value="1"/>
</dbReference>
<name>A0ABV3BXR9_9ACTN</name>
<proteinExistence type="predicted"/>
<organism evidence="2 3">
    <name type="scientific">Streptomyces atriruber</name>
    <dbReference type="NCBI Taxonomy" id="545121"/>
    <lineage>
        <taxon>Bacteria</taxon>
        <taxon>Bacillati</taxon>
        <taxon>Actinomycetota</taxon>
        <taxon>Actinomycetes</taxon>
        <taxon>Kitasatosporales</taxon>
        <taxon>Streptomycetaceae</taxon>
        <taxon>Streptomyces</taxon>
    </lineage>
</organism>
<dbReference type="RefSeq" id="WP_359356538.1">
    <property type="nucleotide sequence ID" value="NZ_JBEYXV010000022.1"/>
</dbReference>
<dbReference type="InterPro" id="IPR050155">
    <property type="entry name" value="HAD-like_hydrolase_sf"/>
</dbReference>
<dbReference type="Pfam" id="PF00702">
    <property type="entry name" value="Hydrolase"/>
    <property type="match status" value="1"/>
</dbReference>
<evidence type="ECO:0000256" key="1">
    <source>
        <dbReference type="SAM" id="MobiDB-lite"/>
    </source>
</evidence>
<evidence type="ECO:0000313" key="2">
    <source>
        <dbReference type="EMBL" id="MEU6825799.1"/>
    </source>
</evidence>
<protein>
    <submittedName>
        <fullName evidence="2">HAD family phosphatase</fullName>
    </submittedName>
</protein>
<feature type="compositionally biased region" description="Polar residues" evidence="1">
    <location>
        <begin position="1"/>
        <end position="11"/>
    </location>
</feature>
<dbReference type="SFLD" id="SFLDG01129">
    <property type="entry name" value="C1.5:_HAD__Beta-PGM__Phosphata"/>
    <property type="match status" value="1"/>
</dbReference>
<dbReference type="PANTHER" id="PTHR43434">
    <property type="entry name" value="PHOSPHOGLYCOLATE PHOSPHATASE"/>
    <property type="match status" value="1"/>
</dbReference>
<reference evidence="2 3" key="1">
    <citation type="submission" date="2024-06" db="EMBL/GenBank/DDBJ databases">
        <title>The Natural Products Discovery Center: Release of the First 8490 Sequenced Strains for Exploring Actinobacteria Biosynthetic Diversity.</title>
        <authorList>
            <person name="Kalkreuter E."/>
            <person name="Kautsar S.A."/>
            <person name="Yang D."/>
            <person name="Bader C.D."/>
            <person name="Teijaro C.N."/>
            <person name="Fluegel L."/>
            <person name="Davis C.M."/>
            <person name="Simpson J.R."/>
            <person name="Lauterbach L."/>
            <person name="Steele A.D."/>
            <person name="Gui C."/>
            <person name="Meng S."/>
            <person name="Li G."/>
            <person name="Viehrig K."/>
            <person name="Ye F."/>
            <person name="Su P."/>
            <person name="Kiefer A.F."/>
            <person name="Nichols A."/>
            <person name="Cepeda A.J."/>
            <person name="Yan W."/>
            <person name="Fan B."/>
            <person name="Jiang Y."/>
            <person name="Adhikari A."/>
            <person name="Zheng C.-J."/>
            <person name="Schuster L."/>
            <person name="Cowan T.M."/>
            <person name="Smanski M.J."/>
            <person name="Chevrette M.G."/>
            <person name="De Carvalho L.P.S."/>
            <person name="Shen B."/>
        </authorList>
    </citation>
    <scope>NUCLEOTIDE SEQUENCE [LARGE SCALE GENOMIC DNA]</scope>
    <source>
        <strain evidence="2 3">NPDC046838</strain>
    </source>
</reference>
<dbReference type="EMBL" id="JBEYXV010000022">
    <property type="protein sequence ID" value="MEU6825799.1"/>
    <property type="molecule type" value="Genomic_DNA"/>
</dbReference>
<accession>A0ABV3BXR9</accession>
<keyword evidence="3" id="KW-1185">Reference proteome</keyword>
<feature type="region of interest" description="Disordered" evidence="1">
    <location>
        <begin position="1"/>
        <end position="26"/>
    </location>
</feature>
<dbReference type="InterPro" id="IPR036412">
    <property type="entry name" value="HAD-like_sf"/>
</dbReference>
<comment type="caution">
    <text evidence="2">The sequence shown here is derived from an EMBL/GenBank/DDBJ whole genome shotgun (WGS) entry which is preliminary data.</text>
</comment>
<sequence>MTPESTRSEATQPDGPQAETTQAAPKADEAALLRKVVTPVRFVLFDFDGPICRLFAGRPATTVAQDLVQWLKERGLRGLLTDDEKEQPDPYVVLRAVDRRHPRSDLVVELEQWLTRQELAAVATAMPTAYVDRLIRTWSAVGVRLAVTTNNAPCAVSRYLERRGLLECFSPHIYGRTQDLSLLKPDPYCVERALHAMGAERGAALMIGDAPSDYVAAERAGVRFLGYARNEHKAELLRAAGAEHLVDSLEQLSSVVYAIGRTKAP</sequence>